<name>A0AA40KRH0_9HYME</name>
<feature type="transmembrane region" description="Helical" evidence="1">
    <location>
        <begin position="38"/>
        <end position="66"/>
    </location>
</feature>
<dbReference type="AlphaFoldDB" id="A0AA40KRH0"/>
<dbReference type="Proteomes" id="UP001177670">
    <property type="component" value="Unassembled WGS sequence"/>
</dbReference>
<gene>
    <name evidence="2" type="ORF">K0M31_019719</name>
</gene>
<keyword evidence="1" id="KW-0812">Transmembrane</keyword>
<evidence type="ECO:0000313" key="3">
    <source>
        <dbReference type="Proteomes" id="UP001177670"/>
    </source>
</evidence>
<evidence type="ECO:0008006" key="4">
    <source>
        <dbReference type="Google" id="ProtNLM"/>
    </source>
</evidence>
<organism evidence="2 3">
    <name type="scientific">Melipona bicolor</name>
    <dbReference type="NCBI Taxonomy" id="60889"/>
    <lineage>
        <taxon>Eukaryota</taxon>
        <taxon>Metazoa</taxon>
        <taxon>Ecdysozoa</taxon>
        <taxon>Arthropoda</taxon>
        <taxon>Hexapoda</taxon>
        <taxon>Insecta</taxon>
        <taxon>Pterygota</taxon>
        <taxon>Neoptera</taxon>
        <taxon>Endopterygota</taxon>
        <taxon>Hymenoptera</taxon>
        <taxon>Apocrita</taxon>
        <taxon>Aculeata</taxon>
        <taxon>Apoidea</taxon>
        <taxon>Anthophila</taxon>
        <taxon>Apidae</taxon>
        <taxon>Melipona</taxon>
    </lineage>
</organism>
<sequence length="148" mass="17180">MKELPNTSFDYYILPNKISCSILGIWPTDERNSTFSKIFTYCRVIVAITALTSVFVPEIMAIVVNWGDIQILTARREKAHKLYNEIRSLWDSTDDPNEKISYQQIAYKARTVTITFYACVLCNVIFFTTSATIDYLCNDNRHLPFDVW</sequence>
<evidence type="ECO:0000313" key="2">
    <source>
        <dbReference type="EMBL" id="KAK1130035.1"/>
    </source>
</evidence>
<protein>
    <recommendedName>
        <fullName evidence="4">Odorant receptor</fullName>
    </recommendedName>
</protein>
<proteinExistence type="predicted"/>
<keyword evidence="1" id="KW-1133">Transmembrane helix</keyword>
<keyword evidence="1" id="KW-0472">Membrane</keyword>
<evidence type="ECO:0000256" key="1">
    <source>
        <dbReference type="SAM" id="Phobius"/>
    </source>
</evidence>
<keyword evidence="3" id="KW-1185">Reference proteome</keyword>
<comment type="caution">
    <text evidence="2">The sequence shown here is derived from an EMBL/GenBank/DDBJ whole genome shotgun (WGS) entry which is preliminary data.</text>
</comment>
<accession>A0AA40KRH0</accession>
<reference evidence="2" key="1">
    <citation type="submission" date="2021-10" db="EMBL/GenBank/DDBJ databases">
        <title>Melipona bicolor Genome sequencing and assembly.</title>
        <authorList>
            <person name="Araujo N.S."/>
            <person name="Arias M.C."/>
        </authorList>
    </citation>
    <scope>NUCLEOTIDE SEQUENCE</scope>
    <source>
        <strain evidence="2">USP_2M_L1-L4_2017</strain>
        <tissue evidence="2">Whole body</tissue>
    </source>
</reference>
<dbReference type="EMBL" id="JAHYIQ010000008">
    <property type="protein sequence ID" value="KAK1130035.1"/>
    <property type="molecule type" value="Genomic_DNA"/>
</dbReference>